<dbReference type="InterPro" id="IPR045189">
    <property type="entry name" value="UBR4-like"/>
</dbReference>
<name>A0A8S3E9F4_9BILA</name>
<organism evidence="1 2">
    <name type="scientific">Rotaria magnacalcarata</name>
    <dbReference type="NCBI Taxonomy" id="392030"/>
    <lineage>
        <taxon>Eukaryota</taxon>
        <taxon>Metazoa</taxon>
        <taxon>Spiralia</taxon>
        <taxon>Gnathifera</taxon>
        <taxon>Rotifera</taxon>
        <taxon>Eurotatoria</taxon>
        <taxon>Bdelloidea</taxon>
        <taxon>Philodinida</taxon>
        <taxon>Philodinidae</taxon>
        <taxon>Rotaria</taxon>
    </lineage>
</organism>
<sequence length="425" mass="48508">ENINYQYSLSDNETDDQQEPILKRRKQTSTTTTITTAAAAATTTNESSNGLVKFSVDFFESCHLLTDYEFGGRDLLDVYNVAQLKLRLSTPGMFVANVRTGGFTLEVINKDSDNMVVTGVRIHIGLYSMDKSPQYFELFGRTIQVNNLQGPRWYDLCLTREETIQAEKKFNIFIAQSVDTHHITVIDDVKVYGKAKEEFQWPENVDGSLLTAATNGGLTTTATTATSAINEYLHSFRETNDEKASSALPLPDRLLVYSMQVLTGSLCLHYNLDEQNRSKLNSDIVQYTSHMFHMSLPSQIQRYSRKLLKEFFSSISSSDFDYYEHVDRLQLTFLSECLSSTNYLELFNDIQSYEYLLLSLLAITRRRPHNINRFLNVSQNETKDAISKTASMEIFIPYLINIFFNLLNQRPSNSLVESIDNKTIN</sequence>
<evidence type="ECO:0000313" key="1">
    <source>
        <dbReference type="EMBL" id="CAF5059525.1"/>
    </source>
</evidence>
<dbReference type="PANTHER" id="PTHR21725:SF1">
    <property type="entry name" value="E3 UBIQUITIN-PROTEIN LIGASE UBR4"/>
    <property type="match status" value="1"/>
</dbReference>
<proteinExistence type="predicted"/>
<dbReference type="EMBL" id="CAJOBH010227960">
    <property type="protein sequence ID" value="CAF5059525.1"/>
    <property type="molecule type" value="Genomic_DNA"/>
</dbReference>
<accession>A0A8S3E9F4</accession>
<feature type="non-terminal residue" evidence="1">
    <location>
        <position position="1"/>
    </location>
</feature>
<dbReference type="AlphaFoldDB" id="A0A8S3E9F4"/>
<dbReference type="PANTHER" id="PTHR21725">
    <property type="entry name" value="E3 UBIQUITIN-PROTEIN LIGASE UBR4"/>
    <property type="match status" value="1"/>
</dbReference>
<comment type="caution">
    <text evidence="1">The sequence shown here is derived from an EMBL/GenBank/DDBJ whole genome shotgun (WGS) entry which is preliminary data.</text>
</comment>
<protein>
    <submittedName>
        <fullName evidence="1">Uncharacterized protein</fullName>
    </submittedName>
</protein>
<gene>
    <name evidence="1" type="ORF">BYL167_LOCUS59084</name>
</gene>
<feature type="non-terminal residue" evidence="1">
    <location>
        <position position="425"/>
    </location>
</feature>
<reference evidence="1" key="1">
    <citation type="submission" date="2021-02" db="EMBL/GenBank/DDBJ databases">
        <authorList>
            <person name="Nowell W R."/>
        </authorList>
    </citation>
    <scope>NUCLEOTIDE SEQUENCE</scope>
</reference>
<evidence type="ECO:0000313" key="2">
    <source>
        <dbReference type="Proteomes" id="UP000681967"/>
    </source>
</evidence>
<dbReference type="Proteomes" id="UP000681967">
    <property type="component" value="Unassembled WGS sequence"/>
</dbReference>